<accession>A0A835SU09</accession>
<dbReference type="GO" id="GO:0005783">
    <property type="term" value="C:endoplasmic reticulum"/>
    <property type="evidence" value="ECO:0007669"/>
    <property type="project" value="TreeGrafter"/>
</dbReference>
<protein>
    <recommendedName>
        <fullName evidence="4">Ankyrin repeat domain-containing protein</fullName>
    </recommendedName>
</protein>
<dbReference type="Proteomes" id="UP000650467">
    <property type="component" value="Unassembled WGS sequence"/>
</dbReference>
<reference evidence="2" key="1">
    <citation type="journal article" date="2020" name="bioRxiv">
        <title>Comparative genomics of Chlamydomonas.</title>
        <authorList>
            <person name="Craig R.J."/>
            <person name="Hasan A.R."/>
            <person name="Ness R.W."/>
            <person name="Keightley P.D."/>
        </authorList>
    </citation>
    <scope>NUCLEOTIDE SEQUENCE</scope>
    <source>
        <strain evidence="2">SAG 7.73</strain>
    </source>
</reference>
<evidence type="ECO:0000313" key="2">
    <source>
        <dbReference type="EMBL" id="KAG2428269.1"/>
    </source>
</evidence>
<sequence>MDPWARLTPDLVREIAGHVHANERAWSLKVVNSSMARLFKEYQTLQLIEGCSDSWPGHAFVAHWGRAEPWRALTLPQRERLLCLAASSGHAASLDAALAQCGCALKPKVLTAAAAAGNLAGCERLLRDGCSFSTDAITAAARGGHMPTLELLLSAIASGDNFTDSYLAAAAQGACAGRQLSVLAWLQQAHGYSPRLPDAEAAARAGQVAMLEQLLMPLLLLELGVSEEQPEPAACAARWRLLIAIAEGCPVAVLQRHYDSLWRLPRGAARGFSELDLMKAALRSPTPCWAAKVEFLRSACWGPAVVAGVRHGGLCSVWKAAAERPDFLARLKLLRAAGVCMDTSAAMVAAQSGHADALAWLWDEAGVPAGVTAEFSNPYVVRSLSGNVGVLGLLRDRGVVFDARHVAVVSGFRWPGAAMLWLVEAVEGGARHGGGGGGGGRRPAKQEQRAWSGAFATFASSGSELPLLRTLRARGASVDLGAVAERGSEEALEWAAAELEAGAAAPLSSEQAQEVFTAGNKAALAWLHRRGLLPPASEYLPALEHADEDMVPSRFWRLQLRAQLEADAKRKDGAERSVWAGFLARARAAASDVAVTVAAEAAAAQPQEPQGPAQEPVQDALLPHQLAWLQHKADSCPRPS</sequence>
<evidence type="ECO:0000313" key="3">
    <source>
        <dbReference type="Proteomes" id="UP000650467"/>
    </source>
</evidence>
<feature type="region of interest" description="Disordered" evidence="1">
    <location>
        <begin position="602"/>
        <end position="640"/>
    </location>
</feature>
<dbReference type="GO" id="GO:0016020">
    <property type="term" value="C:membrane"/>
    <property type="evidence" value="ECO:0007669"/>
    <property type="project" value="TreeGrafter"/>
</dbReference>
<keyword evidence="3" id="KW-1185">Reference proteome</keyword>
<feature type="compositionally biased region" description="Basic and acidic residues" evidence="1">
    <location>
        <begin position="631"/>
        <end position="640"/>
    </location>
</feature>
<name>A0A835SU09_CHLIN</name>
<dbReference type="PANTHER" id="PTHR12393">
    <property type="entry name" value="SPHINGOMYELIN PHOSPHODIESTERASE RELATED"/>
    <property type="match status" value="1"/>
</dbReference>
<evidence type="ECO:0000256" key="1">
    <source>
        <dbReference type="SAM" id="MobiDB-lite"/>
    </source>
</evidence>
<comment type="caution">
    <text evidence="2">The sequence shown here is derived from an EMBL/GenBank/DDBJ whole genome shotgun (WGS) entry which is preliminary data.</text>
</comment>
<dbReference type="EMBL" id="JAEHOC010000035">
    <property type="protein sequence ID" value="KAG2428269.1"/>
    <property type="molecule type" value="Genomic_DNA"/>
</dbReference>
<dbReference type="PANTHER" id="PTHR12393:SF6">
    <property type="entry name" value="SPHINGOMYELIN PHOSPHODIESTERASE 2"/>
    <property type="match status" value="1"/>
</dbReference>
<dbReference type="GO" id="GO:0030149">
    <property type="term" value="P:sphingolipid catabolic process"/>
    <property type="evidence" value="ECO:0007669"/>
    <property type="project" value="TreeGrafter"/>
</dbReference>
<dbReference type="SUPFAM" id="SSF48403">
    <property type="entry name" value="Ankyrin repeat"/>
    <property type="match status" value="1"/>
</dbReference>
<evidence type="ECO:0008006" key="4">
    <source>
        <dbReference type="Google" id="ProtNLM"/>
    </source>
</evidence>
<dbReference type="Gene3D" id="1.25.40.20">
    <property type="entry name" value="Ankyrin repeat-containing domain"/>
    <property type="match status" value="1"/>
</dbReference>
<dbReference type="GO" id="GO:0004620">
    <property type="term" value="F:phospholipase activity"/>
    <property type="evidence" value="ECO:0007669"/>
    <property type="project" value="TreeGrafter"/>
</dbReference>
<dbReference type="InterPro" id="IPR036770">
    <property type="entry name" value="Ankyrin_rpt-contain_sf"/>
</dbReference>
<gene>
    <name evidence="2" type="ORF">HXX76_010419</name>
</gene>
<dbReference type="OrthoDB" id="63514at2759"/>
<organism evidence="2 3">
    <name type="scientific">Chlamydomonas incerta</name>
    <dbReference type="NCBI Taxonomy" id="51695"/>
    <lineage>
        <taxon>Eukaryota</taxon>
        <taxon>Viridiplantae</taxon>
        <taxon>Chlorophyta</taxon>
        <taxon>core chlorophytes</taxon>
        <taxon>Chlorophyceae</taxon>
        <taxon>CS clade</taxon>
        <taxon>Chlamydomonadales</taxon>
        <taxon>Chlamydomonadaceae</taxon>
        <taxon>Chlamydomonas</taxon>
    </lineage>
</organism>
<proteinExistence type="predicted"/>
<dbReference type="AlphaFoldDB" id="A0A835SU09"/>
<dbReference type="GO" id="GO:0071944">
    <property type="term" value="C:cell periphery"/>
    <property type="evidence" value="ECO:0007669"/>
    <property type="project" value="TreeGrafter"/>
</dbReference>
<dbReference type="GO" id="GO:0046513">
    <property type="term" value="P:ceramide biosynthetic process"/>
    <property type="evidence" value="ECO:0007669"/>
    <property type="project" value="TreeGrafter"/>
</dbReference>
<feature type="compositionally biased region" description="Low complexity" evidence="1">
    <location>
        <begin position="602"/>
        <end position="617"/>
    </location>
</feature>